<keyword evidence="2" id="KW-1185">Reference proteome</keyword>
<dbReference type="SUPFAM" id="SSF50475">
    <property type="entry name" value="FMN-binding split barrel"/>
    <property type="match status" value="1"/>
</dbReference>
<name>A0A6G8Q4W1_9ACTN</name>
<dbReference type="Pfam" id="PF10012">
    <property type="entry name" value="DUF2255"/>
    <property type="match status" value="1"/>
</dbReference>
<dbReference type="EMBL" id="CP045119">
    <property type="protein sequence ID" value="QIN81534.1"/>
    <property type="molecule type" value="Genomic_DNA"/>
</dbReference>
<reference evidence="1 2" key="1">
    <citation type="submission" date="2019-10" db="EMBL/GenBank/DDBJ databases">
        <title>Rubrobacter sp nov SCSIO 52090 isolated from a deep-sea sediment in the South China Sea.</title>
        <authorList>
            <person name="Chen R.W."/>
        </authorList>
    </citation>
    <scope>NUCLEOTIDE SEQUENCE [LARGE SCALE GENOMIC DNA]</scope>
    <source>
        <strain evidence="1 2">SCSIO 52909</strain>
    </source>
</reference>
<dbReference type="Proteomes" id="UP000501452">
    <property type="component" value="Chromosome"/>
</dbReference>
<accession>A0A6G8Q4W1</accession>
<dbReference type="AlphaFoldDB" id="A0A6G8Q4W1"/>
<dbReference type="KEGG" id="rub:GBA63_02010"/>
<gene>
    <name evidence="1" type="ORF">GBA63_02010</name>
</gene>
<evidence type="ECO:0000313" key="1">
    <source>
        <dbReference type="EMBL" id="QIN81534.1"/>
    </source>
</evidence>
<protein>
    <submittedName>
        <fullName evidence="1">DUF2255 family protein</fullName>
    </submittedName>
</protein>
<evidence type="ECO:0000313" key="2">
    <source>
        <dbReference type="Proteomes" id="UP000501452"/>
    </source>
</evidence>
<dbReference type="InterPro" id="IPR016888">
    <property type="entry name" value="UCP028498"/>
</dbReference>
<organism evidence="1 2">
    <name type="scientific">Rubrobacter tropicus</name>
    <dbReference type="NCBI Taxonomy" id="2653851"/>
    <lineage>
        <taxon>Bacteria</taxon>
        <taxon>Bacillati</taxon>
        <taxon>Actinomycetota</taxon>
        <taxon>Rubrobacteria</taxon>
        <taxon>Rubrobacterales</taxon>
        <taxon>Rubrobacteraceae</taxon>
        <taxon>Rubrobacter</taxon>
    </lineage>
</organism>
<dbReference type="Gene3D" id="2.30.110.10">
    <property type="entry name" value="Electron Transport, Fmn-binding Protein, Chain A"/>
    <property type="match status" value="1"/>
</dbReference>
<proteinExistence type="predicted"/>
<sequence length="122" mass="13450">MDKFDRETLEVLDEAEEVRVETGGGGSPGAVIWAVVVDDTVFVRSVRGEKGRWYREASANREAALRVDDRRILVRAVPETDAATIEKVSAAYRDKYGASYPGPTAAMLREEVLPTTLRLLPA</sequence>
<dbReference type="RefSeq" id="WP_166173005.1">
    <property type="nucleotide sequence ID" value="NZ_CP045119.1"/>
</dbReference>
<dbReference type="InterPro" id="IPR012349">
    <property type="entry name" value="Split_barrel_FMN-bd"/>
</dbReference>